<protein>
    <recommendedName>
        <fullName evidence="3">DUF2000 domain-containing protein</fullName>
    </recommendedName>
</protein>
<evidence type="ECO:0000313" key="1">
    <source>
        <dbReference type="EMBL" id="KFF03209.1"/>
    </source>
</evidence>
<name>A0A085ZFJ5_9FLAO</name>
<dbReference type="RefSeq" id="WP_035688574.1">
    <property type="nucleotide sequence ID" value="NZ_JPRL01000002.1"/>
</dbReference>
<dbReference type="EMBL" id="JPRL01000002">
    <property type="protein sequence ID" value="KFF03209.1"/>
    <property type="molecule type" value="Genomic_DNA"/>
</dbReference>
<accession>A0A085ZFJ5</accession>
<dbReference type="eggNOG" id="COG4954">
    <property type="taxonomic scope" value="Bacteria"/>
</dbReference>
<reference evidence="1 2" key="1">
    <citation type="submission" date="2014-07" db="EMBL/GenBank/DDBJ databases">
        <title>Genome of Flavobacterium reichenbachii LMG 25512.</title>
        <authorList>
            <person name="Stropko S.J."/>
            <person name="Pipes S.E."/>
            <person name="Newman J.D."/>
        </authorList>
    </citation>
    <scope>NUCLEOTIDE SEQUENCE [LARGE SCALE GENOMIC DNA]</scope>
    <source>
        <strain evidence="1 2">LMG 25512</strain>
    </source>
</reference>
<evidence type="ECO:0008006" key="3">
    <source>
        <dbReference type="Google" id="ProtNLM"/>
    </source>
</evidence>
<evidence type="ECO:0000313" key="2">
    <source>
        <dbReference type="Proteomes" id="UP000028715"/>
    </source>
</evidence>
<dbReference type="Gene3D" id="3.40.1490.10">
    <property type="entry name" value="Bit1"/>
    <property type="match status" value="1"/>
</dbReference>
<keyword evidence="2" id="KW-1185">Reference proteome</keyword>
<dbReference type="InterPro" id="IPR018988">
    <property type="entry name" value="DUF2000"/>
</dbReference>
<comment type="caution">
    <text evidence="1">The sequence shown here is derived from an EMBL/GenBank/DDBJ whole genome shotgun (WGS) entry which is preliminary data.</text>
</comment>
<dbReference type="SUPFAM" id="SSF102462">
    <property type="entry name" value="Peptidyl-tRNA hydrolase II"/>
    <property type="match status" value="1"/>
</dbReference>
<dbReference type="AlphaFoldDB" id="A0A085ZFJ5"/>
<organism evidence="1 2">
    <name type="scientific">Flavobacterium reichenbachii</name>
    <dbReference type="NCBI Taxonomy" id="362418"/>
    <lineage>
        <taxon>Bacteria</taxon>
        <taxon>Pseudomonadati</taxon>
        <taxon>Bacteroidota</taxon>
        <taxon>Flavobacteriia</taxon>
        <taxon>Flavobacteriales</taxon>
        <taxon>Flavobacteriaceae</taxon>
        <taxon>Flavobacterium</taxon>
    </lineage>
</organism>
<gene>
    <name evidence="1" type="ORF">IW19_20060</name>
</gene>
<dbReference type="STRING" id="362418.IW19_20060"/>
<dbReference type="Proteomes" id="UP000028715">
    <property type="component" value="Unassembled WGS sequence"/>
</dbReference>
<dbReference type="InterPro" id="IPR023476">
    <property type="entry name" value="Pep_tRNA_hydro_II_dom_sf"/>
</dbReference>
<sequence length="136" mass="15227">MYDKKIAVIILDTLEDWQKLNVTSFLASSVAIAFPETHGAPLVSASGTSYLPFIKHPILVYAAQSDEQLQRAFNRSSERELHVGIYTKELFATKNEEENINEIAQHADNEVNLAGIIIYGENKKVDKAVDKLKLHS</sequence>
<dbReference type="Pfam" id="PF09391">
    <property type="entry name" value="DUF2000"/>
    <property type="match status" value="1"/>
</dbReference>
<proteinExistence type="predicted"/>
<dbReference type="OrthoDB" id="1684239at2"/>